<organism evidence="3 4">
    <name type="scientific">Obba rivulosa</name>
    <dbReference type="NCBI Taxonomy" id="1052685"/>
    <lineage>
        <taxon>Eukaryota</taxon>
        <taxon>Fungi</taxon>
        <taxon>Dikarya</taxon>
        <taxon>Basidiomycota</taxon>
        <taxon>Agaricomycotina</taxon>
        <taxon>Agaricomycetes</taxon>
        <taxon>Polyporales</taxon>
        <taxon>Gelatoporiaceae</taxon>
        <taxon>Obba</taxon>
    </lineage>
</organism>
<feature type="transmembrane region" description="Helical" evidence="2">
    <location>
        <begin position="297"/>
        <end position="319"/>
    </location>
</feature>
<evidence type="ECO:0000313" key="4">
    <source>
        <dbReference type="Proteomes" id="UP000250043"/>
    </source>
</evidence>
<feature type="compositionally biased region" description="Low complexity" evidence="1">
    <location>
        <begin position="481"/>
        <end position="491"/>
    </location>
</feature>
<keyword evidence="4" id="KW-1185">Reference proteome</keyword>
<feature type="compositionally biased region" description="Polar residues" evidence="1">
    <location>
        <begin position="532"/>
        <end position="545"/>
    </location>
</feature>
<reference evidence="3 4" key="1">
    <citation type="submission" date="2016-07" db="EMBL/GenBank/DDBJ databases">
        <title>Draft genome of the white-rot fungus Obba rivulosa 3A-2.</title>
        <authorList>
            <consortium name="DOE Joint Genome Institute"/>
            <person name="Miettinen O."/>
            <person name="Riley R."/>
            <person name="Acob R."/>
            <person name="Barry K."/>
            <person name="Cullen D."/>
            <person name="De Vries R."/>
            <person name="Hainaut M."/>
            <person name="Hatakka A."/>
            <person name="Henrissat B."/>
            <person name="Hilden K."/>
            <person name="Kuo R."/>
            <person name="Labutti K."/>
            <person name="Lipzen A."/>
            <person name="Makela M.R."/>
            <person name="Sandor L."/>
            <person name="Spatafora J.W."/>
            <person name="Grigoriev I.V."/>
            <person name="Hibbett D.S."/>
        </authorList>
    </citation>
    <scope>NUCLEOTIDE SEQUENCE [LARGE SCALE GENOMIC DNA]</scope>
    <source>
        <strain evidence="3 4">3A-2</strain>
    </source>
</reference>
<evidence type="ECO:0000313" key="3">
    <source>
        <dbReference type="EMBL" id="OCH86682.1"/>
    </source>
</evidence>
<gene>
    <name evidence="3" type="ORF">OBBRIDRAFT_890317</name>
</gene>
<dbReference type="Proteomes" id="UP000250043">
    <property type="component" value="Unassembled WGS sequence"/>
</dbReference>
<dbReference type="EMBL" id="KV722516">
    <property type="protein sequence ID" value="OCH86682.1"/>
    <property type="molecule type" value="Genomic_DNA"/>
</dbReference>
<dbReference type="OrthoDB" id="3245657at2759"/>
<feature type="region of interest" description="Disordered" evidence="1">
    <location>
        <begin position="192"/>
        <end position="234"/>
    </location>
</feature>
<protein>
    <submittedName>
        <fullName evidence="3">Uncharacterized protein</fullName>
    </submittedName>
</protein>
<evidence type="ECO:0000256" key="2">
    <source>
        <dbReference type="SAM" id="Phobius"/>
    </source>
</evidence>
<feature type="compositionally biased region" description="Low complexity" evidence="1">
    <location>
        <begin position="193"/>
        <end position="205"/>
    </location>
</feature>
<keyword evidence="2" id="KW-0812">Transmembrane</keyword>
<feature type="compositionally biased region" description="Low complexity" evidence="1">
    <location>
        <begin position="219"/>
        <end position="234"/>
    </location>
</feature>
<keyword evidence="2" id="KW-0472">Membrane</keyword>
<evidence type="ECO:0000256" key="1">
    <source>
        <dbReference type="SAM" id="MobiDB-lite"/>
    </source>
</evidence>
<dbReference type="Gene3D" id="2.60.120.260">
    <property type="entry name" value="Galactose-binding domain-like"/>
    <property type="match status" value="1"/>
</dbReference>
<feature type="compositionally biased region" description="Polar residues" evidence="1">
    <location>
        <begin position="206"/>
        <end position="218"/>
    </location>
</feature>
<keyword evidence="2" id="KW-1133">Transmembrane helix</keyword>
<proteinExistence type="predicted"/>
<name>A0A8E2DH46_9APHY</name>
<feature type="region of interest" description="Disordered" evidence="1">
    <location>
        <begin position="474"/>
        <end position="495"/>
    </location>
</feature>
<sequence>MVPLVLSFLKNFTIDDTFGDPTTGAQFVYLPHWAWTVGQACSNCTSQPNPAEAFNGTWHGALPESAGLNSQVNASVTFNGSAVYVFCIVDNTSDQPWSLLFSIDDTPLDIREELTTATGDTNFSYNVMVFHSLAITPGIHTLTVTSGRGPASPFFLDYVMYTSVDDDEVANSSSSSLGIAAFSASPALHHLNPSPSSSVSSSPDSETQPTADPSSTRFSAASSTPQTTLSSSLLPTTSSLSASVTLMTASATAYSPTSSNLSSAVSTSDTVVITSQPAQAQEGSHNTHISRRSRKTIIAAAVAAPVVVFSLVLLIAWCYRRRRSVRGAASQLVVAGGYDSRTVSDLVLDRRSSLKASQRGPIPDDRYIRPFWRSDHRRSAVELTRVQTASTVVTTGSTVLPPYSEHEPMPVLDRYQLASLVIPSFRMTSLRNSLESTEPPPPPIWDTPDAVGIPTVGAESRNTSAFGFLDSPIDVGDVESGRSSPSSPARSDSIHTVGTTLGRVTSGYSQAFDLSEAALQLKSLRQLLTNRPQDALNRSDQQAVRTLSPPYASG</sequence>
<feature type="region of interest" description="Disordered" evidence="1">
    <location>
        <begin position="532"/>
        <end position="554"/>
    </location>
</feature>
<accession>A0A8E2DH46</accession>
<dbReference type="AlphaFoldDB" id="A0A8E2DH46"/>